<dbReference type="Proteomes" id="UP000823990">
    <property type="component" value="Unassembled WGS sequence"/>
</dbReference>
<dbReference type="GO" id="GO:0000287">
    <property type="term" value="F:magnesium ion binding"/>
    <property type="evidence" value="ECO:0007669"/>
    <property type="project" value="InterPro"/>
</dbReference>
<name>A0A9D1PZS9_9FIRM</name>
<dbReference type="InterPro" id="IPR036157">
    <property type="entry name" value="dUTPase-like_sf"/>
</dbReference>
<feature type="domain" description="dUTPase-like" evidence="6">
    <location>
        <begin position="26"/>
        <end position="155"/>
    </location>
</feature>
<dbReference type="InterPro" id="IPR033704">
    <property type="entry name" value="dUTPase_trimeric"/>
</dbReference>
<comment type="caution">
    <text evidence="7">The sequence shown here is derived from an EMBL/GenBank/DDBJ whole genome shotgun (WGS) entry which is preliminary data.</text>
</comment>
<dbReference type="InterPro" id="IPR008181">
    <property type="entry name" value="dUTPase"/>
</dbReference>
<evidence type="ECO:0000313" key="7">
    <source>
        <dbReference type="EMBL" id="HIW02303.1"/>
    </source>
</evidence>
<dbReference type="PANTHER" id="PTHR11241">
    <property type="entry name" value="DEOXYURIDINE 5'-TRIPHOSPHATE NUCLEOTIDOHYDROLASE"/>
    <property type="match status" value="1"/>
</dbReference>
<dbReference type="Gene3D" id="2.70.40.10">
    <property type="match status" value="1"/>
</dbReference>
<dbReference type="PANTHER" id="PTHR11241:SF0">
    <property type="entry name" value="DEOXYURIDINE 5'-TRIPHOSPHATE NUCLEOTIDOHYDROLASE"/>
    <property type="match status" value="1"/>
</dbReference>
<evidence type="ECO:0000256" key="2">
    <source>
        <dbReference type="ARBA" id="ARBA00012379"/>
    </source>
</evidence>
<evidence type="ECO:0000256" key="1">
    <source>
        <dbReference type="ARBA" id="ARBA00006581"/>
    </source>
</evidence>
<sequence length="155" mass="16602">MSNYFTKVSRERFIADGGDESAYDGIKLPVRATSGSAGYDFFAPSELSIPAGGTVKVPTGIRCRMDNDRVLAIFPRSGLGFKYRLALDNTVGIIDADYFGAENEGHIMIKMTNNGTRDLVVEAGKGFAQGIFLKYYLTDDDSAAASRTGGFGSTG</sequence>
<dbReference type="GO" id="GO:0004170">
    <property type="term" value="F:dUTP diphosphatase activity"/>
    <property type="evidence" value="ECO:0007669"/>
    <property type="project" value="UniProtKB-EC"/>
</dbReference>
<dbReference type="GO" id="GO:0006226">
    <property type="term" value="P:dUMP biosynthetic process"/>
    <property type="evidence" value="ECO:0007669"/>
    <property type="project" value="InterPro"/>
</dbReference>
<keyword evidence="4" id="KW-0546">Nucleotide metabolism</keyword>
<dbReference type="Pfam" id="PF00692">
    <property type="entry name" value="dUTPase"/>
    <property type="match status" value="1"/>
</dbReference>
<evidence type="ECO:0000256" key="3">
    <source>
        <dbReference type="ARBA" id="ARBA00022801"/>
    </source>
</evidence>
<evidence type="ECO:0000259" key="6">
    <source>
        <dbReference type="Pfam" id="PF00692"/>
    </source>
</evidence>
<comment type="catalytic activity">
    <reaction evidence="5">
        <text>dUTP + H2O = dUMP + diphosphate + H(+)</text>
        <dbReference type="Rhea" id="RHEA:10248"/>
        <dbReference type="ChEBI" id="CHEBI:15377"/>
        <dbReference type="ChEBI" id="CHEBI:15378"/>
        <dbReference type="ChEBI" id="CHEBI:33019"/>
        <dbReference type="ChEBI" id="CHEBI:61555"/>
        <dbReference type="ChEBI" id="CHEBI:246422"/>
        <dbReference type="EC" id="3.6.1.23"/>
    </reaction>
</comment>
<dbReference type="SUPFAM" id="SSF51283">
    <property type="entry name" value="dUTPase-like"/>
    <property type="match status" value="1"/>
</dbReference>
<dbReference type="EC" id="3.6.1.23" evidence="2"/>
<gene>
    <name evidence="7" type="ORF">H9892_03100</name>
</gene>
<dbReference type="CDD" id="cd07557">
    <property type="entry name" value="trimeric_dUTPase"/>
    <property type="match status" value="1"/>
</dbReference>
<dbReference type="EMBL" id="DXHS01000056">
    <property type="protein sequence ID" value="HIW02303.1"/>
    <property type="molecule type" value="Genomic_DNA"/>
</dbReference>
<evidence type="ECO:0000256" key="5">
    <source>
        <dbReference type="ARBA" id="ARBA00047686"/>
    </source>
</evidence>
<dbReference type="GO" id="GO:0046081">
    <property type="term" value="P:dUTP catabolic process"/>
    <property type="evidence" value="ECO:0007669"/>
    <property type="project" value="InterPro"/>
</dbReference>
<protein>
    <recommendedName>
        <fullName evidence="2">dUTP diphosphatase</fullName>
        <ecNumber evidence="2">3.6.1.23</ecNumber>
    </recommendedName>
</protein>
<proteinExistence type="inferred from homology"/>
<dbReference type="InterPro" id="IPR029054">
    <property type="entry name" value="dUTPase-like"/>
</dbReference>
<comment type="similarity">
    <text evidence="1">Belongs to the dUTPase family.</text>
</comment>
<evidence type="ECO:0000313" key="8">
    <source>
        <dbReference type="Proteomes" id="UP000823990"/>
    </source>
</evidence>
<reference evidence="7" key="1">
    <citation type="journal article" date="2021" name="PeerJ">
        <title>Extensive microbial diversity within the chicken gut microbiome revealed by metagenomics and culture.</title>
        <authorList>
            <person name="Gilroy R."/>
            <person name="Ravi A."/>
            <person name="Getino M."/>
            <person name="Pursley I."/>
            <person name="Horton D.L."/>
            <person name="Alikhan N.F."/>
            <person name="Baker D."/>
            <person name="Gharbi K."/>
            <person name="Hall N."/>
            <person name="Watson M."/>
            <person name="Adriaenssens E.M."/>
            <person name="Foster-Nyarko E."/>
            <person name="Jarju S."/>
            <person name="Secka A."/>
            <person name="Antonio M."/>
            <person name="Oren A."/>
            <person name="Chaudhuri R.R."/>
            <person name="La Ragione R."/>
            <person name="Hildebrand F."/>
            <person name="Pallen M.J."/>
        </authorList>
    </citation>
    <scope>NUCLEOTIDE SEQUENCE</scope>
    <source>
        <strain evidence="7">12435</strain>
    </source>
</reference>
<accession>A0A9D1PZS9</accession>
<reference evidence="7" key="2">
    <citation type="submission" date="2021-04" db="EMBL/GenBank/DDBJ databases">
        <authorList>
            <person name="Gilroy R."/>
        </authorList>
    </citation>
    <scope>NUCLEOTIDE SEQUENCE</scope>
    <source>
        <strain evidence="7">12435</strain>
    </source>
</reference>
<dbReference type="AlphaFoldDB" id="A0A9D1PZS9"/>
<evidence type="ECO:0000256" key="4">
    <source>
        <dbReference type="ARBA" id="ARBA00023080"/>
    </source>
</evidence>
<organism evidence="7 8">
    <name type="scientific">Candidatus Protoclostridium stercorigallinarum</name>
    <dbReference type="NCBI Taxonomy" id="2838741"/>
    <lineage>
        <taxon>Bacteria</taxon>
        <taxon>Bacillati</taxon>
        <taxon>Bacillota</taxon>
        <taxon>Clostridia</taxon>
        <taxon>Candidatus Protoclostridium</taxon>
    </lineage>
</organism>
<keyword evidence="3" id="KW-0378">Hydrolase</keyword>